<evidence type="ECO:0000256" key="1">
    <source>
        <dbReference type="SAM" id="MobiDB-lite"/>
    </source>
</evidence>
<proteinExistence type="predicted"/>
<name>A0A7L5EC76_9SPHI</name>
<feature type="region of interest" description="Disordered" evidence="1">
    <location>
        <begin position="267"/>
        <end position="314"/>
    </location>
</feature>
<protein>
    <submittedName>
        <fullName evidence="3">DUF4099 domain-containing protein</fullName>
    </submittedName>
</protein>
<accession>A0A7L5EC76</accession>
<sequence length="314" mass="35380">MKEVLENQLPLKDLERVGLYKGGSLDIDSDNLNALKRGNMTDLVELKNVKGDNGFEIEAIEARLSVVAENGENKLRIDPVYKDVQKHPLLNEQEHEQLVNGHLPNIKKEVIDREGNATSEIIEFDKLTNQFLSYDPRKIKLPEAINNEVISPEKKRKLREGEIITLSDGTEVQYRTSDKNGLRSNRNALVLSVLLDGGISYLLVTGIARLMGRETAEEKSYSTGYLTALKEVEKQLERKQQKFPNDKSIANELNVVKHEFSNASAMEPAQLNTLRTKDADDVMNEKNVNDPDDGKVNAVNDEDNDIEQSRGRGR</sequence>
<dbReference type="AlphaFoldDB" id="A0A7L5EC76"/>
<dbReference type="InterPro" id="IPR025343">
    <property type="entry name" value="DUF4099"/>
</dbReference>
<dbReference type="RefSeq" id="WP_169611279.1">
    <property type="nucleotide sequence ID" value="NZ_CP051683.1"/>
</dbReference>
<evidence type="ECO:0000313" key="3">
    <source>
        <dbReference type="EMBL" id="QJD98543.1"/>
    </source>
</evidence>
<dbReference type="Proteomes" id="UP000503278">
    <property type="component" value="Plasmid unnamed1"/>
</dbReference>
<keyword evidence="4" id="KW-1185">Reference proteome</keyword>
<keyword evidence="3" id="KW-0614">Plasmid</keyword>
<evidence type="ECO:0000313" key="4">
    <source>
        <dbReference type="Proteomes" id="UP000503278"/>
    </source>
</evidence>
<gene>
    <name evidence="3" type="ORF">HH214_21540</name>
</gene>
<dbReference type="EMBL" id="CP051683">
    <property type="protein sequence ID" value="QJD98543.1"/>
    <property type="molecule type" value="Genomic_DNA"/>
</dbReference>
<feature type="domain" description="DUF4099" evidence="2">
    <location>
        <begin position="6"/>
        <end position="85"/>
    </location>
</feature>
<reference evidence="3 4" key="1">
    <citation type="submission" date="2020-04" db="EMBL/GenBank/DDBJ databases">
        <title>Genome sequencing of novel species.</title>
        <authorList>
            <person name="Heo J."/>
            <person name="Kim S.-J."/>
            <person name="Kim J.-S."/>
            <person name="Hong S.-B."/>
            <person name="Kwon S.-W."/>
        </authorList>
    </citation>
    <scope>NUCLEOTIDE SEQUENCE [LARGE SCALE GENOMIC DNA]</scope>
    <source>
        <strain evidence="3 4">F39-2</strain>
        <plasmid evidence="3 4">unnamed1</plasmid>
    </source>
</reference>
<evidence type="ECO:0000259" key="2">
    <source>
        <dbReference type="Pfam" id="PF13351"/>
    </source>
</evidence>
<dbReference type="Pfam" id="PF13351">
    <property type="entry name" value="DUF4099"/>
    <property type="match status" value="1"/>
</dbReference>
<geneLocation type="plasmid" evidence="3 4">
    <name>unnamed1</name>
</geneLocation>
<dbReference type="KEGG" id="mrob:HH214_21540"/>
<organism evidence="3 4">
    <name type="scientific">Mucilaginibacter robiniae</name>
    <dbReference type="NCBI Taxonomy" id="2728022"/>
    <lineage>
        <taxon>Bacteria</taxon>
        <taxon>Pseudomonadati</taxon>
        <taxon>Bacteroidota</taxon>
        <taxon>Sphingobacteriia</taxon>
        <taxon>Sphingobacteriales</taxon>
        <taxon>Sphingobacteriaceae</taxon>
        <taxon>Mucilaginibacter</taxon>
    </lineage>
</organism>
<feature type="compositionally biased region" description="Basic and acidic residues" evidence="1">
    <location>
        <begin position="275"/>
        <end position="295"/>
    </location>
</feature>